<comment type="caution">
    <text evidence="3">The sequence shown here is derived from an EMBL/GenBank/DDBJ whole genome shotgun (WGS) entry which is preliminary data.</text>
</comment>
<keyword evidence="4" id="KW-1185">Reference proteome</keyword>
<dbReference type="Pfam" id="PF13808">
    <property type="entry name" value="DDE_Tnp_1_assoc"/>
    <property type="match status" value="1"/>
</dbReference>
<keyword evidence="1" id="KW-0472">Membrane</keyword>
<dbReference type="InterPro" id="IPR047647">
    <property type="entry name" value="ISAs1_transpos"/>
</dbReference>
<dbReference type="OrthoDB" id="574640at2"/>
<organism evidence="3 4">
    <name type="scientific">Phormidesmis priestleyi ULC007</name>
    <dbReference type="NCBI Taxonomy" id="1920490"/>
    <lineage>
        <taxon>Bacteria</taxon>
        <taxon>Bacillati</taxon>
        <taxon>Cyanobacteriota</taxon>
        <taxon>Cyanophyceae</taxon>
        <taxon>Leptolyngbyales</taxon>
        <taxon>Leptolyngbyaceae</taxon>
        <taxon>Phormidesmis</taxon>
    </lineage>
</organism>
<proteinExistence type="predicted"/>
<evidence type="ECO:0000259" key="2">
    <source>
        <dbReference type="Pfam" id="PF13808"/>
    </source>
</evidence>
<dbReference type="AlphaFoldDB" id="A0A2T1CZR3"/>
<dbReference type="Proteomes" id="UP000238634">
    <property type="component" value="Unassembled WGS sequence"/>
</dbReference>
<protein>
    <recommendedName>
        <fullName evidence="2">H repeat-associated protein N-terminal domain-containing protein</fullName>
    </recommendedName>
</protein>
<evidence type="ECO:0000313" key="4">
    <source>
        <dbReference type="Proteomes" id="UP000238634"/>
    </source>
</evidence>
<evidence type="ECO:0000256" key="1">
    <source>
        <dbReference type="SAM" id="Phobius"/>
    </source>
</evidence>
<dbReference type="InterPro" id="IPR051698">
    <property type="entry name" value="Transposase_11-like"/>
</dbReference>
<feature type="domain" description="H repeat-associated protein N-terminal" evidence="2">
    <location>
        <begin position="4"/>
        <end position="90"/>
    </location>
</feature>
<dbReference type="InterPro" id="IPR032806">
    <property type="entry name" value="YbfD_N"/>
</dbReference>
<evidence type="ECO:0000313" key="3">
    <source>
        <dbReference type="EMBL" id="PSB13706.1"/>
    </source>
</evidence>
<reference evidence="3 4" key="1">
    <citation type="submission" date="2018-02" db="EMBL/GenBank/DDBJ databases">
        <authorList>
            <person name="Cohen D.B."/>
            <person name="Kent A.D."/>
        </authorList>
    </citation>
    <scope>NUCLEOTIDE SEQUENCE [LARGE SCALE GENOMIC DNA]</scope>
    <source>
        <strain evidence="3 4">ULC007</strain>
    </source>
</reference>
<feature type="transmembrane region" description="Helical" evidence="1">
    <location>
        <begin position="20"/>
        <end position="39"/>
    </location>
</feature>
<dbReference type="EMBL" id="PVWG01000125">
    <property type="protein sequence ID" value="PSB13706.1"/>
    <property type="molecule type" value="Genomic_DNA"/>
</dbReference>
<gene>
    <name evidence="3" type="ORF">C7B65_26935</name>
</gene>
<keyword evidence="1" id="KW-1133">Transmembrane helix</keyword>
<dbReference type="PANTHER" id="PTHR30298:SF0">
    <property type="entry name" value="PROTEIN YBFL-RELATED"/>
    <property type="match status" value="1"/>
</dbReference>
<dbReference type="NCBIfam" id="NF033564">
    <property type="entry name" value="transpos_ISAs1"/>
    <property type="match status" value="1"/>
</dbReference>
<dbReference type="STRING" id="1920490.GCA_001895925_01276"/>
<sequence>MSLIQHLQTVRDYRTQPDYPLWVILVLIIMGTMSGCTGYRSLTDFVNRHQAALLEIMELPYARLPGFSTLRRIMVRVDFVSFTQAFNQWAQEHCAPSPNEQVSVDGKGIKASLRDSDQSYQDFVSVVSAFSVQQGVVLGLESMHNGDCSEIKTAQVLLEKLQLQGVCFSLDALHTQKKPRSRSLPAAMIT</sequence>
<dbReference type="PANTHER" id="PTHR30298">
    <property type="entry name" value="H REPEAT-ASSOCIATED PREDICTED TRANSPOSASE"/>
    <property type="match status" value="1"/>
</dbReference>
<reference evidence="3 4" key="2">
    <citation type="submission" date="2018-03" db="EMBL/GenBank/DDBJ databases">
        <title>The ancient ancestry and fast evolution of plastids.</title>
        <authorList>
            <person name="Moore K.R."/>
            <person name="Magnabosco C."/>
            <person name="Momper L."/>
            <person name="Gold D.A."/>
            <person name="Bosak T."/>
            <person name="Fournier G.P."/>
        </authorList>
    </citation>
    <scope>NUCLEOTIDE SEQUENCE [LARGE SCALE GENOMIC DNA]</scope>
    <source>
        <strain evidence="3 4">ULC007</strain>
    </source>
</reference>
<keyword evidence="1" id="KW-0812">Transmembrane</keyword>
<name>A0A2T1CZR3_9CYAN</name>
<accession>A0A2T1CZR3</accession>